<protein>
    <recommendedName>
        <fullName evidence="2">Fe2OG dioxygenase domain-containing protein</fullName>
    </recommendedName>
</protein>
<comment type="caution">
    <text evidence="3">The sequence shown here is derived from an EMBL/GenBank/DDBJ whole genome shotgun (WGS) entry which is preliminary data.</text>
</comment>
<reference evidence="3" key="1">
    <citation type="submission" date="2020-07" db="EMBL/GenBank/DDBJ databases">
        <title>Draft Genome Sequence of a Deep-Sea Yeast, Naganishia (Cryptococcus) liquefaciens strain N6.</title>
        <authorList>
            <person name="Han Y.W."/>
            <person name="Kajitani R."/>
            <person name="Morimoto H."/>
            <person name="Parhat M."/>
            <person name="Tsubouchi H."/>
            <person name="Bakenova O."/>
            <person name="Ogata M."/>
            <person name="Argunhan B."/>
            <person name="Aoki R."/>
            <person name="Kajiwara S."/>
            <person name="Itoh T."/>
            <person name="Iwasaki H."/>
        </authorList>
    </citation>
    <scope>NUCLEOTIDE SEQUENCE</scope>
    <source>
        <strain evidence="3">N6</strain>
    </source>
</reference>
<evidence type="ECO:0000259" key="2">
    <source>
        <dbReference type="PROSITE" id="PS51471"/>
    </source>
</evidence>
<keyword evidence="1" id="KW-0408">Iron</keyword>
<dbReference type="InterPro" id="IPR026992">
    <property type="entry name" value="DIOX_N"/>
</dbReference>
<dbReference type="SUPFAM" id="SSF51197">
    <property type="entry name" value="Clavaminate synthase-like"/>
    <property type="match status" value="1"/>
</dbReference>
<gene>
    <name evidence="3" type="ORF">NliqN6_3222</name>
</gene>
<organism evidence="3 4">
    <name type="scientific">Naganishia liquefaciens</name>
    <dbReference type="NCBI Taxonomy" id="104408"/>
    <lineage>
        <taxon>Eukaryota</taxon>
        <taxon>Fungi</taxon>
        <taxon>Dikarya</taxon>
        <taxon>Basidiomycota</taxon>
        <taxon>Agaricomycotina</taxon>
        <taxon>Tremellomycetes</taxon>
        <taxon>Filobasidiales</taxon>
        <taxon>Filobasidiaceae</taxon>
        <taxon>Naganishia</taxon>
    </lineage>
</organism>
<evidence type="ECO:0000313" key="4">
    <source>
        <dbReference type="Proteomes" id="UP000620104"/>
    </source>
</evidence>
<comment type="similarity">
    <text evidence="1">Belongs to the iron/ascorbate-dependent oxidoreductase family.</text>
</comment>
<dbReference type="PRINTS" id="PR00682">
    <property type="entry name" value="IPNSYNTHASE"/>
</dbReference>
<dbReference type="Pfam" id="PF14226">
    <property type="entry name" value="DIOX_N"/>
    <property type="match status" value="1"/>
</dbReference>
<dbReference type="Proteomes" id="UP000620104">
    <property type="component" value="Unassembled WGS sequence"/>
</dbReference>
<keyword evidence="1" id="KW-0560">Oxidoreductase</keyword>
<feature type="domain" description="Fe2OG dioxygenase" evidence="2">
    <location>
        <begin position="187"/>
        <end position="302"/>
    </location>
</feature>
<dbReference type="AlphaFoldDB" id="A0A8H3TUA9"/>
<keyword evidence="1" id="KW-0479">Metal-binding</keyword>
<dbReference type="GO" id="GO:0046872">
    <property type="term" value="F:metal ion binding"/>
    <property type="evidence" value="ECO:0007669"/>
    <property type="project" value="UniProtKB-KW"/>
</dbReference>
<dbReference type="InterPro" id="IPR044861">
    <property type="entry name" value="IPNS-like_FE2OG_OXY"/>
</dbReference>
<dbReference type="GO" id="GO:0016491">
    <property type="term" value="F:oxidoreductase activity"/>
    <property type="evidence" value="ECO:0007669"/>
    <property type="project" value="UniProtKB-KW"/>
</dbReference>
<sequence>MPAPLTLPVISISPYLPTQHDQYSDLDRARVAQDLHRACRDIGFFYLKVNDYVTETERQRILDSGREFFLHSTEEEKATIGLAHGDGARGYQKLKQNITMGKADHHEGLDLYADSPYAKGEELDAHGKLKPLGGKNQWPNRPAGFQEEMQKWIEKMKVLGLIVMKAMADGLGMTESEWQELQGMVEDSFWVTRVIGYPPLPEGAQGVSCGAHKDYGCLTLLHTDDTSKALQVFLRPTPVAGQPSAKEDVGVWIDADPIDGCFVVNVGEMWEVWTNGLYRSTLHRVIHRSPKFRVSLPFFFEPAFDAEVRPLHAAKRKIEQEGWIVENQGTVERTGVRYGDFLISKVVGNFVDTDKPDLA</sequence>
<proteinExistence type="inferred from homology"/>
<dbReference type="Gene3D" id="2.60.120.330">
    <property type="entry name" value="B-lactam Antibiotic, Isopenicillin N Synthase, Chain"/>
    <property type="match status" value="1"/>
</dbReference>
<accession>A0A8H3TUA9</accession>
<dbReference type="PANTHER" id="PTHR47990">
    <property type="entry name" value="2-OXOGLUTARATE (2OG) AND FE(II)-DEPENDENT OXYGENASE SUPERFAMILY PROTEIN-RELATED"/>
    <property type="match status" value="1"/>
</dbReference>
<dbReference type="InterPro" id="IPR005123">
    <property type="entry name" value="Oxoglu/Fe-dep_dioxygenase_dom"/>
</dbReference>
<dbReference type="OrthoDB" id="288590at2759"/>
<dbReference type="Pfam" id="PF03171">
    <property type="entry name" value="2OG-FeII_Oxy"/>
    <property type="match status" value="1"/>
</dbReference>
<keyword evidence="4" id="KW-1185">Reference proteome</keyword>
<dbReference type="InterPro" id="IPR050231">
    <property type="entry name" value="Iron_ascorbate_oxido_reductase"/>
</dbReference>
<dbReference type="InterPro" id="IPR027443">
    <property type="entry name" value="IPNS-like_sf"/>
</dbReference>
<evidence type="ECO:0000256" key="1">
    <source>
        <dbReference type="RuleBase" id="RU003682"/>
    </source>
</evidence>
<evidence type="ECO:0000313" key="3">
    <source>
        <dbReference type="EMBL" id="GHJ86820.1"/>
    </source>
</evidence>
<name>A0A8H3TUA9_9TREE</name>
<dbReference type="PROSITE" id="PS51471">
    <property type="entry name" value="FE2OG_OXY"/>
    <property type="match status" value="1"/>
</dbReference>
<dbReference type="EMBL" id="BLZA01000019">
    <property type="protein sequence ID" value="GHJ86820.1"/>
    <property type="molecule type" value="Genomic_DNA"/>
</dbReference>